<proteinExistence type="predicted"/>
<evidence type="ECO:0000256" key="2">
    <source>
        <dbReference type="SAM" id="Phobius"/>
    </source>
</evidence>
<organism evidence="3 4">
    <name type="scientific">Candidatus Magasanikbacteria bacterium CG_4_9_14_3_um_filter_32_9</name>
    <dbReference type="NCBI Taxonomy" id="1974644"/>
    <lineage>
        <taxon>Bacteria</taxon>
        <taxon>Candidatus Magasanikiibacteriota</taxon>
    </lineage>
</organism>
<comment type="caution">
    <text evidence="3">The sequence shown here is derived from an EMBL/GenBank/DDBJ whole genome shotgun (WGS) entry which is preliminary data.</text>
</comment>
<keyword evidence="2" id="KW-0812">Transmembrane</keyword>
<protein>
    <submittedName>
        <fullName evidence="3">Uncharacterized protein</fullName>
    </submittedName>
</protein>
<feature type="region of interest" description="Disordered" evidence="1">
    <location>
        <begin position="1"/>
        <end position="24"/>
    </location>
</feature>
<feature type="compositionally biased region" description="Basic residues" evidence="1">
    <location>
        <begin position="10"/>
        <end position="24"/>
    </location>
</feature>
<dbReference type="AlphaFoldDB" id="A0A2M7Z6G2"/>
<gene>
    <name evidence="3" type="ORF">CO137_03060</name>
</gene>
<dbReference type="Proteomes" id="UP000230843">
    <property type="component" value="Unassembled WGS sequence"/>
</dbReference>
<reference evidence="4" key="1">
    <citation type="submission" date="2017-09" db="EMBL/GenBank/DDBJ databases">
        <title>Depth-based differentiation of microbial function through sediment-hosted aquifers and enrichment of novel symbionts in the deep terrestrial subsurface.</title>
        <authorList>
            <person name="Probst A.J."/>
            <person name="Ladd B."/>
            <person name="Jarett J.K."/>
            <person name="Geller-Mcgrath D.E."/>
            <person name="Sieber C.M.K."/>
            <person name="Emerson J.B."/>
            <person name="Anantharaman K."/>
            <person name="Thomas B.C."/>
            <person name="Malmstrom R."/>
            <person name="Stieglmeier M."/>
            <person name="Klingl A."/>
            <person name="Woyke T."/>
            <person name="Ryan C.M."/>
            <person name="Banfield J.F."/>
        </authorList>
    </citation>
    <scope>NUCLEOTIDE SEQUENCE [LARGE SCALE GENOMIC DNA]</scope>
</reference>
<feature type="transmembrane region" description="Helical" evidence="2">
    <location>
        <begin position="123"/>
        <end position="142"/>
    </location>
</feature>
<name>A0A2M7Z6G2_9BACT</name>
<accession>A0A2M7Z6G2</accession>
<evidence type="ECO:0000256" key="1">
    <source>
        <dbReference type="SAM" id="MobiDB-lite"/>
    </source>
</evidence>
<feature type="transmembrane region" description="Helical" evidence="2">
    <location>
        <begin position="171"/>
        <end position="191"/>
    </location>
</feature>
<keyword evidence="2" id="KW-0472">Membrane</keyword>
<dbReference type="EMBL" id="PFVJ01000064">
    <property type="protein sequence ID" value="PJA89662.1"/>
    <property type="molecule type" value="Genomic_DNA"/>
</dbReference>
<evidence type="ECO:0000313" key="3">
    <source>
        <dbReference type="EMBL" id="PJA89662.1"/>
    </source>
</evidence>
<evidence type="ECO:0000313" key="4">
    <source>
        <dbReference type="Proteomes" id="UP000230843"/>
    </source>
</evidence>
<sequence>MFALNNEKKQQRKAKKNKNTKVNSRKIRLKTKYKSFVLEKRIKKQQNQYQRKKNKRVSFKEYITNKLNTSLSFLQQNKENIISLFKSPKHFYAFLYRIKKNIIKKFKTKKNKKSILKDIKVQLLVHYLKSIIIFPLLVLHFLTPSFFKGEVNVFTNLKTILTTKRFQPLRIAFVSWIFFLVIMVQATLYFMQMAPPIFAATYNFVQTEWTATSSTTGIHPTNKTGWTLYDSADTYVVTGT</sequence>
<feature type="non-terminal residue" evidence="3">
    <location>
        <position position="240"/>
    </location>
</feature>
<keyword evidence="2" id="KW-1133">Transmembrane helix</keyword>